<reference evidence="7" key="2">
    <citation type="submission" date="2020-09" db="EMBL/GenBank/DDBJ databases">
        <authorList>
            <person name="Sun Q."/>
            <person name="Zhou Y."/>
        </authorList>
    </citation>
    <scope>NUCLEOTIDE SEQUENCE</scope>
    <source>
        <strain evidence="7">CGMCC 1.12187</strain>
    </source>
</reference>
<dbReference type="Pfam" id="PF00482">
    <property type="entry name" value="T2SSF"/>
    <property type="match status" value="1"/>
</dbReference>
<organism evidence="7 8">
    <name type="scientific">Kocuria dechangensis</name>
    <dbReference type="NCBI Taxonomy" id="1176249"/>
    <lineage>
        <taxon>Bacteria</taxon>
        <taxon>Bacillati</taxon>
        <taxon>Actinomycetota</taxon>
        <taxon>Actinomycetes</taxon>
        <taxon>Micrococcales</taxon>
        <taxon>Micrococcaceae</taxon>
        <taxon>Kocuria</taxon>
    </lineage>
</organism>
<keyword evidence="4" id="KW-1133">Transmembrane helix</keyword>
<evidence type="ECO:0000256" key="1">
    <source>
        <dbReference type="ARBA" id="ARBA00004651"/>
    </source>
</evidence>
<proteinExistence type="predicted"/>
<dbReference type="PANTHER" id="PTHR35007:SF3">
    <property type="entry name" value="POSSIBLE CONSERVED ALANINE RICH MEMBRANE PROTEIN"/>
    <property type="match status" value="1"/>
</dbReference>
<gene>
    <name evidence="7" type="ORF">GCM10011374_18000</name>
</gene>
<dbReference type="InterPro" id="IPR018076">
    <property type="entry name" value="T2SS_GspF_dom"/>
</dbReference>
<evidence type="ECO:0000256" key="3">
    <source>
        <dbReference type="ARBA" id="ARBA00022692"/>
    </source>
</evidence>
<sequence>MSAGVLVELTASMLDAGLPLAEAVAVLGSHHRDAAGTVLGGVGAGLRLGLPWETAWASAGDLPPHLEDYRRALAFTATSGAPSARSLRSQAAQVRRAAYRRAERAAEALSVQLVLPLGLCSLPAFVCWGVLPVVMGLVPEVFA</sequence>
<dbReference type="GO" id="GO:0005886">
    <property type="term" value="C:plasma membrane"/>
    <property type="evidence" value="ECO:0007669"/>
    <property type="project" value="UniProtKB-SubCell"/>
</dbReference>
<evidence type="ECO:0000256" key="2">
    <source>
        <dbReference type="ARBA" id="ARBA00022475"/>
    </source>
</evidence>
<reference evidence="7" key="1">
    <citation type="journal article" date="2014" name="Int. J. Syst. Evol. Microbiol.">
        <title>Complete genome sequence of Corynebacterium casei LMG S-19264T (=DSM 44701T), isolated from a smear-ripened cheese.</title>
        <authorList>
            <consortium name="US DOE Joint Genome Institute (JGI-PGF)"/>
            <person name="Walter F."/>
            <person name="Albersmeier A."/>
            <person name="Kalinowski J."/>
            <person name="Ruckert C."/>
        </authorList>
    </citation>
    <scope>NUCLEOTIDE SEQUENCE</scope>
    <source>
        <strain evidence="7">CGMCC 1.12187</strain>
    </source>
</reference>
<dbReference type="Proteomes" id="UP000638848">
    <property type="component" value="Unassembled WGS sequence"/>
</dbReference>
<evidence type="ECO:0000256" key="5">
    <source>
        <dbReference type="ARBA" id="ARBA00023136"/>
    </source>
</evidence>
<keyword evidence="5" id="KW-0472">Membrane</keyword>
<keyword evidence="3" id="KW-0812">Transmembrane</keyword>
<feature type="domain" description="Type II secretion system protein GspF" evidence="6">
    <location>
        <begin position="8"/>
        <end position="128"/>
    </location>
</feature>
<dbReference type="EMBL" id="BMEQ01000007">
    <property type="protein sequence ID" value="GGG55438.1"/>
    <property type="molecule type" value="Genomic_DNA"/>
</dbReference>
<evidence type="ECO:0000259" key="6">
    <source>
        <dbReference type="Pfam" id="PF00482"/>
    </source>
</evidence>
<comment type="subcellular location">
    <subcellularLocation>
        <location evidence="1">Cell membrane</location>
        <topology evidence="1">Multi-pass membrane protein</topology>
    </subcellularLocation>
</comment>
<name>A0A917LSP0_9MICC</name>
<evidence type="ECO:0000256" key="4">
    <source>
        <dbReference type="ARBA" id="ARBA00022989"/>
    </source>
</evidence>
<dbReference type="AlphaFoldDB" id="A0A917LSP0"/>
<keyword evidence="2" id="KW-1003">Cell membrane</keyword>
<keyword evidence="8" id="KW-1185">Reference proteome</keyword>
<protein>
    <recommendedName>
        <fullName evidence="6">Type II secretion system protein GspF domain-containing protein</fullName>
    </recommendedName>
</protein>
<dbReference type="PANTHER" id="PTHR35007">
    <property type="entry name" value="INTEGRAL MEMBRANE PROTEIN-RELATED"/>
    <property type="match status" value="1"/>
</dbReference>
<evidence type="ECO:0000313" key="7">
    <source>
        <dbReference type="EMBL" id="GGG55438.1"/>
    </source>
</evidence>
<comment type="caution">
    <text evidence="7">The sequence shown here is derived from an EMBL/GenBank/DDBJ whole genome shotgun (WGS) entry which is preliminary data.</text>
</comment>
<evidence type="ECO:0000313" key="8">
    <source>
        <dbReference type="Proteomes" id="UP000638848"/>
    </source>
</evidence>
<accession>A0A917LSP0</accession>